<dbReference type="GO" id="GO:0003677">
    <property type="term" value="F:DNA binding"/>
    <property type="evidence" value="ECO:0007669"/>
    <property type="project" value="InterPro"/>
</dbReference>
<name>A0A7W8L5I6_9BURK</name>
<feature type="region of interest" description="Disordered" evidence="1">
    <location>
        <begin position="86"/>
        <end position="149"/>
    </location>
</feature>
<proteinExistence type="predicted"/>
<dbReference type="RefSeq" id="WP_311733470.1">
    <property type="nucleotide sequence ID" value="NZ_JACHDE010000003.1"/>
</dbReference>
<evidence type="ECO:0000313" key="3">
    <source>
        <dbReference type="EMBL" id="MBB5400555.1"/>
    </source>
</evidence>
<dbReference type="Pfam" id="PF00816">
    <property type="entry name" value="Histone_HNS"/>
    <property type="match status" value="1"/>
</dbReference>
<evidence type="ECO:0000259" key="2">
    <source>
        <dbReference type="Pfam" id="PF00816"/>
    </source>
</evidence>
<evidence type="ECO:0000313" key="4">
    <source>
        <dbReference type="Proteomes" id="UP000592820"/>
    </source>
</evidence>
<dbReference type="InterPro" id="IPR027444">
    <property type="entry name" value="H-NS_C_dom"/>
</dbReference>
<organism evidence="3 4">
    <name type="scientific">Paraburkholderia youngii</name>
    <dbReference type="NCBI Taxonomy" id="2782701"/>
    <lineage>
        <taxon>Bacteria</taxon>
        <taxon>Pseudomonadati</taxon>
        <taxon>Pseudomonadota</taxon>
        <taxon>Betaproteobacteria</taxon>
        <taxon>Burkholderiales</taxon>
        <taxon>Burkholderiaceae</taxon>
        <taxon>Paraburkholderia</taxon>
    </lineage>
</organism>
<sequence>MPTTATKAKSASKKVASKAVGVNRGKGQPKGPQPALYRDHKSGAAWRGRGRAPAWLAGAKDRRKFLIDGASTAADVKPAVTKAVAQKTPAGKKTGVKEAVSAKSPAKNAAAKNTAPAAVQNASAKNAPRKTAAMTAPVATVESGAELTT</sequence>
<feature type="compositionally biased region" description="Low complexity" evidence="1">
    <location>
        <begin position="99"/>
        <end position="122"/>
    </location>
</feature>
<dbReference type="SUPFAM" id="SSF81273">
    <property type="entry name" value="H-NS histone-like proteins"/>
    <property type="match status" value="1"/>
</dbReference>
<dbReference type="EMBL" id="JACHDE010000003">
    <property type="protein sequence ID" value="MBB5400555.1"/>
    <property type="molecule type" value="Genomic_DNA"/>
</dbReference>
<evidence type="ECO:0000256" key="1">
    <source>
        <dbReference type="SAM" id="MobiDB-lite"/>
    </source>
</evidence>
<protein>
    <recommendedName>
        <fullName evidence="2">DNA-binding protein H-NS-like C-terminal domain-containing protein</fullName>
    </recommendedName>
</protein>
<comment type="caution">
    <text evidence="3">The sequence shown here is derived from an EMBL/GenBank/DDBJ whole genome shotgun (WGS) entry which is preliminary data.</text>
</comment>
<dbReference type="AlphaFoldDB" id="A0A7W8L5I6"/>
<gene>
    <name evidence="3" type="ORF">HDG41_002604</name>
</gene>
<feature type="domain" description="DNA-binding protein H-NS-like C-terminal" evidence="2">
    <location>
        <begin position="37"/>
        <end position="67"/>
    </location>
</feature>
<accession>A0A7W8L5I6</accession>
<feature type="region of interest" description="Disordered" evidence="1">
    <location>
        <begin position="1"/>
        <end position="50"/>
    </location>
</feature>
<dbReference type="Proteomes" id="UP000592820">
    <property type="component" value="Unassembled WGS sequence"/>
</dbReference>
<dbReference type="Gene3D" id="4.10.430.30">
    <property type="match status" value="1"/>
</dbReference>
<reference evidence="3 4" key="1">
    <citation type="submission" date="2020-08" db="EMBL/GenBank/DDBJ databases">
        <title>Genomic Encyclopedia of Type Strains, Phase IV (KMG-V): Genome sequencing to study the core and pangenomes of soil and plant-associated prokaryotes.</title>
        <authorList>
            <person name="Whitman W."/>
        </authorList>
    </citation>
    <scope>NUCLEOTIDE SEQUENCE [LARGE SCALE GENOMIC DNA]</scope>
    <source>
        <strain evidence="3 4">JPY162</strain>
    </source>
</reference>